<dbReference type="Gene3D" id="3.40.50.300">
    <property type="entry name" value="P-loop containing nucleotide triphosphate hydrolases"/>
    <property type="match status" value="1"/>
</dbReference>
<evidence type="ECO:0000313" key="6">
    <source>
        <dbReference type="Proteomes" id="UP000032250"/>
    </source>
</evidence>
<dbReference type="HOGENOM" id="CLU_043635_0_0_9"/>
<organism evidence="5 6">
    <name type="scientific">Clostridium botulinum B2 450</name>
    <dbReference type="NCBI Taxonomy" id="1379739"/>
    <lineage>
        <taxon>Bacteria</taxon>
        <taxon>Bacillati</taxon>
        <taxon>Bacillota</taxon>
        <taxon>Clostridia</taxon>
        <taxon>Eubacteriales</taxon>
        <taxon>Clostridiaceae</taxon>
        <taxon>Clostridium</taxon>
    </lineage>
</organism>
<evidence type="ECO:0000259" key="3">
    <source>
        <dbReference type="Pfam" id="PF20438"/>
    </source>
</evidence>
<dbReference type="AlphaFoldDB" id="A0A0D1A0J9"/>
<evidence type="ECO:0000259" key="4">
    <source>
        <dbReference type="Pfam" id="PF20439"/>
    </source>
</evidence>
<dbReference type="EMBL" id="JXSU01000007">
    <property type="protein sequence ID" value="KIS24343.1"/>
    <property type="molecule type" value="Genomic_DNA"/>
</dbReference>
<dbReference type="Pfam" id="PF20439">
    <property type="entry name" value="SpoIVA_C"/>
    <property type="match status" value="1"/>
</dbReference>
<accession>A0A0D1A0J9</accession>
<dbReference type="InterPro" id="IPR046841">
    <property type="entry name" value="SpoIVA_middle"/>
</dbReference>
<proteinExistence type="predicted"/>
<dbReference type="RefSeq" id="WP_003484689.1">
    <property type="nucleotide sequence ID" value="NZ_JXSU01000007.1"/>
</dbReference>
<gene>
    <name evidence="5" type="ORF">N495_12430</name>
</gene>
<evidence type="ECO:0000313" key="5">
    <source>
        <dbReference type="EMBL" id="KIS24343.1"/>
    </source>
</evidence>
<keyword evidence="1" id="KW-0547">Nucleotide-binding</keyword>
<feature type="domain" description="Stage IV sporulation protein A ATPase" evidence="2">
    <location>
        <begin position="1"/>
        <end position="238"/>
    </location>
</feature>
<dbReference type="Proteomes" id="UP000032250">
    <property type="component" value="Unassembled WGS sequence"/>
</dbReference>
<dbReference type="InterPro" id="IPR014201">
    <property type="entry name" value="Spore_IV_A"/>
</dbReference>
<dbReference type="InterPro" id="IPR046842">
    <property type="entry name" value="SpoIVA_ATPase"/>
</dbReference>
<keyword evidence="1" id="KW-0067">ATP-binding</keyword>
<keyword evidence="1" id="KW-0378">Hydrolase</keyword>
<dbReference type="EC" id="3.6.1.-" evidence="1"/>
<keyword evidence="1" id="KW-0749">Sporulation</keyword>
<dbReference type="OrthoDB" id="9761464at2"/>
<dbReference type="CDD" id="cd00882">
    <property type="entry name" value="Ras_like_GTPase"/>
    <property type="match status" value="1"/>
</dbReference>
<dbReference type="InterPro" id="IPR046840">
    <property type="entry name" value="SpoIVA_C"/>
</dbReference>
<feature type="domain" description="Sporulation stage IV protein A C-terminal" evidence="4">
    <location>
        <begin position="418"/>
        <end position="493"/>
    </location>
</feature>
<comment type="subcellular location">
    <subcellularLocation>
        <location evidence="1">Cytoplasm</location>
    </subcellularLocation>
</comment>
<comment type="caution">
    <text evidence="5">The sequence shown here is derived from an EMBL/GenBank/DDBJ whole genome shotgun (WGS) entry which is preliminary data.</text>
</comment>
<name>A0A0D1A0J9_CLOBO</name>
<dbReference type="InterPro" id="IPR027417">
    <property type="entry name" value="P-loop_NTPase"/>
</dbReference>
<protein>
    <recommendedName>
        <fullName evidence="1">Stage IV sporulation protein A</fullName>
        <ecNumber evidence="1">3.6.1.-</ecNumber>
    </recommendedName>
    <alternativeName>
        <fullName evidence="1">Coat morphogenetic protein SpoIVA</fullName>
    </alternativeName>
</protein>
<feature type="domain" description="Stage IV sporulation protein A middle" evidence="3">
    <location>
        <begin position="239"/>
        <end position="417"/>
    </location>
</feature>
<dbReference type="NCBIfam" id="TIGR02836">
    <property type="entry name" value="spore_IV_A"/>
    <property type="match status" value="1"/>
</dbReference>
<dbReference type="Pfam" id="PF09547">
    <property type="entry name" value="SpoIVA_ATPase"/>
    <property type="match status" value="1"/>
</dbReference>
<dbReference type="GO" id="GO:0016887">
    <property type="term" value="F:ATP hydrolysis activity"/>
    <property type="evidence" value="ECO:0007669"/>
    <property type="project" value="InterPro"/>
</dbReference>
<comment type="catalytic activity">
    <reaction evidence="1">
        <text>ATP + H2O = ADP + phosphate + H(+)</text>
        <dbReference type="Rhea" id="RHEA:13065"/>
        <dbReference type="ChEBI" id="CHEBI:15377"/>
        <dbReference type="ChEBI" id="CHEBI:15378"/>
        <dbReference type="ChEBI" id="CHEBI:30616"/>
        <dbReference type="ChEBI" id="CHEBI:43474"/>
        <dbReference type="ChEBI" id="CHEBI:456216"/>
    </reaction>
</comment>
<dbReference type="Pfam" id="PF20438">
    <property type="entry name" value="SpoIVA_middle"/>
    <property type="match status" value="1"/>
</dbReference>
<sequence length="493" mass="56727">MDNFNIYKDIAERTQGDIYVGVVGPVRTGKSTFIKKFMEKMVIPKIENAYKKQRAKDELPQSSSGKAIHTTEPKFVPNEAVEVSLENDTKFKVRMVDCVGYIVNGALGYMEEEDKPKMVTTPWYDYEIPFEEAAEIGTKKVINEHSTIGLLITTDGSITDIDRESYVEVEERVVEELKSINKPFIIVLNSSHPYEPETIELRKSLEEKYDVPVQTMDILNMKEEDMTNVFQRVLKEFPIKEVNIDMPAWIEELKPEHWLKADFINVVKNMAKEIYKVRDIKKSMENLYEFEFLDNSTLNEMNMGEGTARIALKPKEDLFYKIIGEVCNREIENENDLLKIVETMNKAKIEYDRIAEALEDVKETGYGLVAPQLTEMKLEEPEIVKQGNRYGVKLKASAPSLHFIRADIETEVSPIMGTEKESEEMLKSLLEEFETDPSKIWQSNMFGKSLEVLVKEGLQNKLYRMPEDVQVKIQKTLQKIINEGNGGLICIIL</sequence>
<dbReference type="GO" id="GO:0030435">
    <property type="term" value="P:sporulation resulting in formation of a cellular spore"/>
    <property type="evidence" value="ECO:0007669"/>
    <property type="project" value="UniProtKB-KW"/>
</dbReference>
<dbReference type="SUPFAM" id="SSF52540">
    <property type="entry name" value="P-loop containing nucleoside triphosphate hydrolases"/>
    <property type="match status" value="1"/>
</dbReference>
<dbReference type="PIRSF" id="PIRSF007466">
    <property type="entry name" value="SpoIVA"/>
    <property type="match status" value="1"/>
</dbReference>
<keyword evidence="1" id="KW-0963">Cytoplasm</keyword>
<dbReference type="GO" id="GO:0005737">
    <property type="term" value="C:cytoplasm"/>
    <property type="evidence" value="ECO:0007669"/>
    <property type="project" value="UniProtKB-SubCell"/>
</dbReference>
<evidence type="ECO:0000259" key="2">
    <source>
        <dbReference type="Pfam" id="PF09547"/>
    </source>
</evidence>
<comment type="function">
    <text evidence="1">ATPase. Has a role at an early stage in the morphogenesis of the spore coat.</text>
</comment>
<reference evidence="5 6" key="1">
    <citation type="submission" date="2014-06" db="EMBL/GenBank/DDBJ databases">
        <title>Genome characterization of distinct group I Clostridium botulinum lineages.</title>
        <authorList>
            <person name="Giordani F."/>
            <person name="Anselmo A."/>
            <person name="Fillo S."/>
            <person name="Palozzi A.M."/>
            <person name="Fortunato A."/>
            <person name="Gentile B."/>
            <person name="Ciammaruconi A."/>
            <person name="Anniballi F."/>
            <person name="De Medici D."/>
            <person name="Lista F."/>
        </authorList>
    </citation>
    <scope>NUCLEOTIDE SEQUENCE [LARGE SCALE GENOMIC DNA]</scope>
    <source>
        <strain evidence="5 6">B2 450</strain>
    </source>
</reference>
<dbReference type="PATRIC" id="fig|1379739.3.peg.2868"/>
<evidence type="ECO:0000256" key="1">
    <source>
        <dbReference type="PIRNR" id="PIRNR007466"/>
    </source>
</evidence>
<dbReference type="GO" id="GO:0005524">
    <property type="term" value="F:ATP binding"/>
    <property type="evidence" value="ECO:0007669"/>
    <property type="project" value="UniProtKB-KW"/>
</dbReference>